<dbReference type="Pfam" id="PF00072">
    <property type="entry name" value="Response_reg"/>
    <property type="match status" value="1"/>
</dbReference>
<gene>
    <name evidence="3" type="ORF">LCGC14_2470010</name>
</gene>
<dbReference type="SMART" id="SM00448">
    <property type="entry name" value="REC"/>
    <property type="match status" value="1"/>
</dbReference>
<feature type="domain" description="Response regulatory" evidence="2">
    <location>
        <begin position="4"/>
        <end position="118"/>
    </location>
</feature>
<sequence>MKKKILIIDDEETIRFTIRIILSKEGCEVSTANGYYEALDIMAKRDFDLIFTDVMLEGKTGLDILREAKKQNSACPVVLFTGYPNIESESEAFRLGAYDYIPKPVTKDKLLHIVNMILHN</sequence>
<dbReference type="GO" id="GO:0000160">
    <property type="term" value="P:phosphorelay signal transduction system"/>
    <property type="evidence" value="ECO:0007669"/>
    <property type="project" value="InterPro"/>
</dbReference>
<dbReference type="EMBL" id="LAZR01038652">
    <property type="protein sequence ID" value="KKL18989.1"/>
    <property type="molecule type" value="Genomic_DNA"/>
</dbReference>
<dbReference type="Gene3D" id="3.40.50.2300">
    <property type="match status" value="1"/>
</dbReference>
<dbReference type="InterPro" id="IPR011006">
    <property type="entry name" value="CheY-like_superfamily"/>
</dbReference>
<accession>A0A0F9BAK8</accession>
<dbReference type="PROSITE" id="PS50110">
    <property type="entry name" value="RESPONSE_REGULATORY"/>
    <property type="match status" value="1"/>
</dbReference>
<dbReference type="InterPro" id="IPR050595">
    <property type="entry name" value="Bact_response_regulator"/>
</dbReference>
<reference evidence="3" key="1">
    <citation type="journal article" date="2015" name="Nature">
        <title>Complex archaea that bridge the gap between prokaryotes and eukaryotes.</title>
        <authorList>
            <person name="Spang A."/>
            <person name="Saw J.H."/>
            <person name="Jorgensen S.L."/>
            <person name="Zaremba-Niedzwiedzka K."/>
            <person name="Martijn J."/>
            <person name="Lind A.E."/>
            <person name="van Eijk R."/>
            <person name="Schleper C."/>
            <person name="Guy L."/>
            <person name="Ettema T.J."/>
        </authorList>
    </citation>
    <scope>NUCLEOTIDE SEQUENCE</scope>
</reference>
<protein>
    <recommendedName>
        <fullName evidence="2">Response regulatory domain-containing protein</fullName>
    </recommendedName>
</protein>
<dbReference type="PANTHER" id="PTHR44591:SF3">
    <property type="entry name" value="RESPONSE REGULATORY DOMAIN-CONTAINING PROTEIN"/>
    <property type="match status" value="1"/>
</dbReference>
<proteinExistence type="predicted"/>
<dbReference type="AlphaFoldDB" id="A0A0F9BAK8"/>
<evidence type="ECO:0000313" key="3">
    <source>
        <dbReference type="EMBL" id="KKL18989.1"/>
    </source>
</evidence>
<dbReference type="PANTHER" id="PTHR44591">
    <property type="entry name" value="STRESS RESPONSE REGULATOR PROTEIN 1"/>
    <property type="match status" value="1"/>
</dbReference>
<comment type="caution">
    <text evidence="3">The sequence shown here is derived from an EMBL/GenBank/DDBJ whole genome shotgun (WGS) entry which is preliminary data.</text>
</comment>
<organism evidence="3">
    <name type="scientific">marine sediment metagenome</name>
    <dbReference type="NCBI Taxonomy" id="412755"/>
    <lineage>
        <taxon>unclassified sequences</taxon>
        <taxon>metagenomes</taxon>
        <taxon>ecological metagenomes</taxon>
    </lineage>
</organism>
<evidence type="ECO:0000256" key="1">
    <source>
        <dbReference type="ARBA" id="ARBA00022553"/>
    </source>
</evidence>
<dbReference type="SUPFAM" id="SSF52172">
    <property type="entry name" value="CheY-like"/>
    <property type="match status" value="1"/>
</dbReference>
<name>A0A0F9BAK8_9ZZZZ</name>
<evidence type="ECO:0000259" key="2">
    <source>
        <dbReference type="PROSITE" id="PS50110"/>
    </source>
</evidence>
<keyword evidence="1" id="KW-0597">Phosphoprotein</keyword>
<dbReference type="InterPro" id="IPR001789">
    <property type="entry name" value="Sig_transdc_resp-reg_receiver"/>
</dbReference>